<dbReference type="PANTHER" id="PTHR43133">
    <property type="entry name" value="RNA POLYMERASE ECF-TYPE SIGMA FACTO"/>
    <property type="match status" value="1"/>
</dbReference>
<evidence type="ECO:0000256" key="3">
    <source>
        <dbReference type="ARBA" id="ARBA00023082"/>
    </source>
</evidence>
<dbReference type="Pfam" id="PF08281">
    <property type="entry name" value="Sigma70_r4_2"/>
    <property type="match status" value="1"/>
</dbReference>
<comment type="similarity">
    <text evidence="1">Belongs to the sigma-70 factor family. ECF subfamily.</text>
</comment>
<dbReference type="Gene3D" id="1.10.10.10">
    <property type="entry name" value="Winged helix-like DNA-binding domain superfamily/Winged helix DNA-binding domain"/>
    <property type="match status" value="1"/>
</dbReference>
<organism evidence="7 8">
    <name type="scientific">Fodinibius salicampi</name>
    <dbReference type="NCBI Taxonomy" id="1920655"/>
    <lineage>
        <taxon>Bacteria</taxon>
        <taxon>Pseudomonadati</taxon>
        <taxon>Balneolota</taxon>
        <taxon>Balneolia</taxon>
        <taxon>Balneolales</taxon>
        <taxon>Balneolaceae</taxon>
        <taxon>Fodinibius</taxon>
    </lineage>
</organism>
<dbReference type="InterPro" id="IPR013249">
    <property type="entry name" value="RNA_pol_sigma70_r4_t2"/>
</dbReference>
<evidence type="ECO:0000256" key="2">
    <source>
        <dbReference type="ARBA" id="ARBA00023015"/>
    </source>
</evidence>
<dbReference type="InterPro" id="IPR007627">
    <property type="entry name" value="RNA_pol_sigma70_r2"/>
</dbReference>
<keyword evidence="2" id="KW-0805">Transcription regulation</keyword>
<dbReference type="SUPFAM" id="SSF88946">
    <property type="entry name" value="Sigma2 domain of RNA polymerase sigma factors"/>
    <property type="match status" value="1"/>
</dbReference>
<dbReference type="InterPro" id="IPR014284">
    <property type="entry name" value="RNA_pol_sigma-70_dom"/>
</dbReference>
<dbReference type="EMBL" id="JAJNDC010000003">
    <property type="protein sequence ID" value="MCW9713506.1"/>
    <property type="molecule type" value="Genomic_DNA"/>
</dbReference>
<dbReference type="InterPro" id="IPR013325">
    <property type="entry name" value="RNA_pol_sigma_r2"/>
</dbReference>
<dbReference type="InterPro" id="IPR039425">
    <property type="entry name" value="RNA_pol_sigma-70-like"/>
</dbReference>
<dbReference type="InterPro" id="IPR014327">
    <property type="entry name" value="RNA_pol_sigma70_bacteroid"/>
</dbReference>
<evidence type="ECO:0000256" key="4">
    <source>
        <dbReference type="ARBA" id="ARBA00023163"/>
    </source>
</evidence>
<feature type="domain" description="RNA polymerase sigma-70 region 2" evidence="5">
    <location>
        <begin position="27"/>
        <end position="92"/>
    </location>
</feature>
<evidence type="ECO:0000313" key="7">
    <source>
        <dbReference type="EMBL" id="MCW9713506.1"/>
    </source>
</evidence>
<dbReference type="PANTHER" id="PTHR43133:SF46">
    <property type="entry name" value="RNA POLYMERASE SIGMA-70 FACTOR ECF SUBFAMILY"/>
    <property type="match status" value="1"/>
</dbReference>
<evidence type="ECO:0000256" key="1">
    <source>
        <dbReference type="ARBA" id="ARBA00010641"/>
    </source>
</evidence>
<sequence length="189" mass="22308">MDTPTKKQIRTWGKQILASDRGAFDRLFRSMYPRLVRFARRYHSRKAIADDIVQDVFVSLWEKREYIDPNQSLKAYLYTMVRNKSLNHIRDYSDEKVGLEDERLLKTTDPSHPDGDNGQLKKHMNEWIKDLPDRQREAFELSRFEGLDHDEIAGVMDVSSSTVNNHIVAALSTLRDRYEEYKQNKTDEL</sequence>
<dbReference type="Proteomes" id="UP001207337">
    <property type="component" value="Unassembled WGS sequence"/>
</dbReference>
<dbReference type="Pfam" id="PF04542">
    <property type="entry name" value="Sigma70_r2"/>
    <property type="match status" value="1"/>
</dbReference>
<evidence type="ECO:0000259" key="5">
    <source>
        <dbReference type="Pfam" id="PF04542"/>
    </source>
</evidence>
<comment type="caution">
    <text evidence="7">The sequence shown here is derived from an EMBL/GenBank/DDBJ whole genome shotgun (WGS) entry which is preliminary data.</text>
</comment>
<proteinExistence type="inferred from homology"/>
<dbReference type="NCBIfam" id="TIGR02937">
    <property type="entry name" value="sigma70-ECF"/>
    <property type="match status" value="1"/>
</dbReference>
<reference evidence="7 8" key="1">
    <citation type="submission" date="2021-11" db="EMBL/GenBank/DDBJ databases">
        <title>Aliifidinibius sp. nov., a new bacterium isolated from saline soil.</title>
        <authorList>
            <person name="Galisteo C."/>
            <person name="De La Haba R."/>
            <person name="Sanchez-Porro C."/>
            <person name="Ventosa A."/>
        </authorList>
    </citation>
    <scope>NUCLEOTIDE SEQUENCE [LARGE SCALE GENOMIC DNA]</scope>
    <source>
        <strain evidence="7 8">KACC 190600</strain>
    </source>
</reference>
<dbReference type="RefSeq" id="WP_265790239.1">
    <property type="nucleotide sequence ID" value="NZ_BAABRS010000003.1"/>
</dbReference>
<dbReference type="SUPFAM" id="SSF88659">
    <property type="entry name" value="Sigma3 and sigma4 domains of RNA polymerase sigma factors"/>
    <property type="match status" value="1"/>
</dbReference>
<evidence type="ECO:0000313" key="8">
    <source>
        <dbReference type="Proteomes" id="UP001207337"/>
    </source>
</evidence>
<keyword evidence="3" id="KW-0731">Sigma factor</keyword>
<dbReference type="InterPro" id="IPR036388">
    <property type="entry name" value="WH-like_DNA-bd_sf"/>
</dbReference>
<protein>
    <submittedName>
        <fullName evidence="7">RNA polymerase sigma-70 factor</fullName>
    </submittedName>
</protein>
<keyword evidence="4" id="KW-0804">Transcription</keyword>
<gene>
    <name evidence="7" type="ORF">LQ318_11390</name>
</gene>
<dbReference type="NCBIfam" id="TIGR02985">
    <property type="entry name" value="Sig70_bacteroi1"/>
    <property type="match status" value="1"/>
</dbReference>
<dbReference type="Gene3D" id="1.10.1740.10">
    <property type="match status" value="1"/>
</dbReference>
<name>A0ABT3Q0E6_9BACT</name>
<keyword evidence="8" id="KW-1185">Reference proteome</keyword>
<feature type="domain" description="RNA polymerase sigma factor 70 region 4 type 2" evidence="6">
    <location>
        <begin position="130"/>
        <end position="174"/>
    </location>
</feature>
<dbReference type="CDD" id="cd06171">
    <property type="entry name" value="Sigma70_r4"/>
    <property type="match status" value="1"/>
</dbReference>
<accession>A0ABT3Q0E6</accession>
<dbReference type="InterPro" id="IPR013324">
    <property type="entry name" value="RNA_pol_sigma_r3/r4-like"/>
</dbReference>
<evidence type="ECO:0000259" key="6">
    <source>
        <dbReference type="Pfam" id="PF08281"/>
    </source>
</evidence>